<organism evidence="5 6">
    <name type="scientific">Candidatus Sulfotelmatobacter kueseliae</name>
    <dbReference type="NCBI Taxonomy" id="2042962"/>
    <lineage>
        <taxon>Bacteria</taxon>
        <taxon>Pseudomonadati</taxon>
        <taxon>Acidobacteriota</taxon>
        <taxon>Terriglobia</taxon>
        <taxon>Terriglobales</taxon>
        <taxon>Candidatus Korobacteraceae</taxon>
        <taxon>Candidatus Sulfotelmatobacter</taxon>
    </lineage>
</organism>
<dbReference type="InterPro" id="IPR036955">
    <property type="entry name" value="AP2/ERF_dom_sf"/>
</dbReference>
<keyword evidence="3" id="KW-0804">Transcription</keyword>
<dbReference type="InterPro" id="IPR001471">
    <property type="entry name" value="AP2/ERF_dom"/>
</dbReference>
<dbReference type="GO" id="GO:0003700">
    <property type="term" value="F:DNA-binding transcription factor activity"/>
    <property type="evidence" value="ECO:0007669"/>
    <property type="project" value="InterPro"/>
</dbReference>
<dbReference type="SUPFAM" id="SSF54171">
    <property type="entry name" value="DNA-binding domain"/>
    <property type="match status" value="1"/>
</dbReference>
<dbReference type="Gene3D" id="3.30.730.10">
    <property type="entry name" value="AP2/ERF domain"/>
    <property type="match status" value="1"/>
</dbReference>
<evidence type="ECO:0000313" key="6">
    <source>
        <dbReference type="Proteomes" id="UP000238701"/>
    </source>
</evidence>
<sequence>MSWSKSKGRWRACIAIERTVHLGYFTDEVQAALAYDAAARARFGVFAQCNFALQE</sequence>
<evidence type="ECO:0000256" key="1">
    <source>
        <dbReference type="ARBA" id="ARBA00023015"/>
    </source>
</evidence>
<gene>
    <name evidence="5" type="ORF">SBA1_20108</name>
</gene>
<dbReference type="AlphaFoldDB" id="A0A2U3KFT1"/>
<keyword evidence="2" id="KW-0238">DNA-binding</keyword>
<evidence type="ECO:0000256" key="3">
    <source>
        <dbReference type="ARBA" id="ARBA00023163"/>
    </source>
</evidence>
<keyword evidence="1" id="KW-0805">Transcription regulation</keyword>
<evidence type="ECO:0000313" key="5">
    <source>
        <dbReference type="EMBL" id="SPF38407.1"/>
    </source>
</evidence>
<feature type="domain" description="AP2/ERF" evidence="4">
    <location>
        <begin position="1"/>
        <end position="52"/>
    </location>
</feature>
<name>A0A2U3KFT1_9BACT</name>
<proteinExistence type="predicted"/>
<evidence type="ECO:0000256" key="2">
    <source>
        <dbReference type="ARBA" id="ARBA00023125"/>
    </source>
</evidence>
<reference evidence="6" key="1">
    <citation type="submission" date="2018-02" db="EMBL/GenBank/DDBJ databases">
        <authorList>
            <person name="Hausmann B."/>
        </authorList>
    </citation>
    <scope>NUCLEOTIDE SEQUENCE [LARGE SCALE GENOMIC DNA]</scope>
    <source>
        <strain evidence="6">Peat soil MAG SbA1</strain>
    </source>
</reference>
<dbReference type="Proteomes" id="UP000238701">
    <property type="component" value="Unassembled WGS sequence"/>
</dbReference>
<dbReference type="InterPro" id="IPR016177">
    <property type="entry name" value="DNA-bd_dom_sf"/>
</dbReference>
<dbReference type="GO" id="GO:0003677">
    <property type="term" value="F:DNA binding"/>
    <property type="evidence" value="ECO:0007669"/>
    <property type="project" value="UniProtKB-KW"/>
</dbReference>
<dbReference type="EMBL" id="OMOD01000111">
    <property type="protein sequence ID" value="SPF38407.1"/>
    <property type="molecule type" value="Genomic_DNA"/>
</dbReference>
<dbReference type="PROSITE" id="PS51032">
    <property type="entry name" value="AP2_ERF"/>
    <property type="match status" value="1"/>
</dbReference>
<evidence type="ECO:0000259" key="4">
    <source>
        <dbReference type="PROSITE" id="PS51032"/>
    </source>
</evidence>
<accession>A0A2U3KFT1</accession>
<protein>
    <recommendedName>
        <fullName evidence="4">AP2/ERF domain-containing protein</fullName>
    </recommendedName>
</protein>